<evidence type="ECO:0000259" key="3">
    <source>
        <dbReference type="Pfam" id="PF07687"/>
    </source>
</evidence>
<dbReference type="Pfam" id="PF01546">
    <property type="entry name" value="Peptidase_M20"/>
    <property type="match status" value="1"/>
</dbReference>
<comment type="caution">
    <text evidence="4">The sequence shown here is derived from an EMBL/GenBank/DDBJ whole genome shotgun (WGS) entry which is preliminary data.</text>
</comment>
<dbReference type="InterPro" id="IPR017439">
    <property type="entry name" value="Amidohydrolase"/>
</dbReference>
<feature type="binding site" evidence="2">
    <location>
        <position position="97"/>
    </location>
    <ligand>
        <name>Mn(2+)</name>
        <dbReference type="ChEBI" id="CHEBI:29035"/>
        <label>2</label>
    </ligand>
</feature>
<evidence type="ECO:0000313" key="4">
    <source>
        <dbReference type="EMBL" id="MBA2875137.1"/>
    </source>
</evidence>
<name>A0A7V9Z6T6_9BACL</name>
<dbReference type="SUPFAM" id="SSF53187">
    <property type="entry name" value="Zn-dependent exopeptidases"/>
    <property type="match status" value="1"/>
</dbReference>
<dbReference type="InterPro" id="IPR036264">
    <property type="entry name" value="Bact_exopeptidase_dim_dom"/>
</dbReference>
<organism evidence="4 5">
    <name type="scientific">Thermaerobacillus caldiproteolyticus</name>
    <dbReference type="NCBI Taxonomy" id="247480"/>
    <lineage>
        <taxon>Bacteria</taxon>
        <taxon>Bacillati</taxon>
        <taxon>Bacillota</taxon>
        <taxon>Bacilli</taxon>
        <taxon>Bacillales</taxon>
        <taxon>Anoxybacillaceae</taxon>
        <taxon>Thermaerobacillus</taxon>
    </lineage>
</organism>
<accession>A0A7V9Z6T6</accession>
<dbReference type="GO" id="GO:0050118">
    <property type="term" value="F:N-acetyldiaminopimelate deacetylase activity"/>
    <property type="evidence" value="ECO:0007669"/>
    <property type="project" value="UniProtKB-ARBA"/>
</dbReference>
<evidence type="ECO:0000256" key="2">
    <source>
        <dbReference type="PIRSR" id="PIRSR005962-1"/>
    </source>
</evidence>
<dbReference type="InterPro" id="IPR002933">
    <property type="entry name" value="Peptidase_M20"/>
</dbReference>
<dbReference type="PANTHER" id="PTHR11014:SF63">
    <property type="entry name" value="METALLOPEPTIDASE, PUTATIVE (AFU_ORTHOLOGUE AFUA_6G09600)-RELATED"/>
    <property type="match status" value="1"/>
</dbReference>
<dbReference type="Gene3D" id="3.30.70.360">
    <property type="match status" value="1"/>
</dbReference>
<dbReference type="InterPro" id="IPR011650">
    <property type="entry name" value="Peptidase_M20_dimer"/>
</dbReference>
<keyword evidence="5" id="KW-1185">Reference proteome</keyword>
<feature type="binding site" evidence="2">
    <location>
        <position position="133"/>
    </location>
    <ligand>
        <name>Mn(2+)</name>
        <dbReference type="ChEBI" id="CHEBI:29035"/>
        <label>2</label>
    </ligand>
</feature>
<feature type="binding site" evidence="2">
    <location>
        <position position="99"/>
    </location>
    <ligand>
        <name>Mn(2+)</name>
        <dbReference type="ChEBI" id="CHEBI:29035"/>
        <label>2</label>
    </ligand>
</feature>
<gene>
    <name evidence="4" type="ORF">HNR31_001910</name>
</gene>
<dbReference type="RefSeq" id="WP_181555984.1">
    <property type="nucleotide sequence ID" value="NZ_JACDUT010000005.1"/>
</dbReference>
<keyword evidence="1 4" id="KW-0378">Hydrolase</keyword>
<feature type="binding site" evidence="2">
    <location>
        <position position="157"/>
    </location>
    <ligand>
        <name>Mn(2+)</name>
        <dbReference type="ChEBI" id="CHEBI:29035"/>
        <label>2</label>
    </ligand>
</feature>
<sequence>MGQSNLEERLIAIRRHFHQYPELSGEEFETTKTIRSLLEQAGIPILETSLQTGLVAQISGKKQDPIIALRADIVALPIQEETDLPYASKIPGKMHACGHDFHTAALIGAAYLLKEEEEELNGSVRFIFQPSEEIGGGAEKVIAAGHLEKVKAIFGLHNKPDLPVGTVGIKRGPLMASVDRFIIEVEGVGTHAAVPHAGIDSIVVASHIVIALQTIVSRQLSSFDNAVISVAHISAGNTWNVIPRTVFLEGTVRAFSAETREKIPKFIQQIITGVANAHGAQATLRWMPGPPPVLNEEKATELSVQTAEQLGLNVVEPTPSMAGEDFAVYQKKISGSFVFIGTSGTHEWHHPAFTLDERALPIAARYLAEVAKKALKHFK</sequence>
<keyword evidence="2" id="KW-0464">Manganese</keyword>
<dbReference type="PIRSF" id="PIRSF005962">
    <property type="entry name" value="Pept_M20D_amidohydro"/>
    <property type="match status" value="1"/>
</dbReference>
<dbReference type="EC" id="3.5.1.-" evidence="4"/>
<comment type="cofactor">
    <cofactor evidence="2">
        <name>Mn(2+)</name>
        <dbReference type="ChEBI" id="CHEBI:29035"/>
    </cofactor>
    <text evidence="2">The Mn(2+) ion enhances activity.</text>
</comment>
<dbReference type="Pfam" id="PF07687">
    <property type="entry name" value="M20_dimer"/>
    <property type="match status" value="1"/>
</dbReference>
<dbReference type="GO" id="GO:0046872">
    <property type="term" value="F:metal ion binding"/>
    <property type="evidence" value="ECO:0007669"/>
    <property type="project" value="UniProtKB-KW"/>
</dbReference>
<feature type="domain" description="Peptidase M20 dimerisation" evidence="3">
    <location>
        <begin position="181"/>
        <end position="272"/>
    </location>
</feature>
<dbReference type="PANTHER" id="PTHR11014">
    <property type="entry name" value="PEPTIDASE M20 FAMILY MEMBER"/>
    <property type="match status" value="1"/>
</dbReference>
<dbReference type="GO" id="GO:0019877">
    <property type="term" value="P:diaminopimelate biosynthetic process"/>
    <property type="evidence" value="ECO:0007669"/>
    <property type="project" value="UniProtKB-ARBA"/>
</dbReference>
<dbReference type="NCBIfam" id="TIGR01891">
    <property type="entry name" value="amidohydrolases"/>
    <property type="match status" value="1"/>
</dbReference>
<protein>
    <submittedName>
        <fullName evidence="4">Amidohydrolase</fullName>
        <ecNumber evidence="4">3.5.1.-</ecNumber>
    </submittedName>
</protein>
<dbReference type="EMBL" id="JACDUT010000005">
    <property type="protein sequence ID" value="MBA2875137.1"/>
    <property type="molecule type" value="Genomic_DNA"/>
</dbReference>
<dbReference type="FunFam" id="3.30.70.360:FF:000001">
    <property type="entry name" value="N-acetyldiaminopimelate deacetylase"/>
    <property type="match status" value="1"/>
</dbReference>
<evidence type="ECO:0000256" key="1">
    <source>
        <dbReference type="ARBA" id="ARBA00022801"/>
    </source>
</evidence>
<proteinExistence type="predicted"/>
<reference evidence="4 5" key="1">
    <citation type="submission" date="2020-07" db="EMBL/GenBank/DDBJ databases">
        <title>Genomic Encyclopedia of Type Strains, Phase IV (KMG-IV): sequencing the most valuable type-strain genomes for metagenomic binning, comparative biology and taxonomic classification.</title>
        <authorList>
            <person name="Goeker M."/>
        </authorList>
    </citation>
    <scope>NUCLEOTIDE SEQUENCE [LARGE SCALE GENOMIC DNA]</scope>
    <source>
        <strain evidence="4 5">DSM 15730</strain>
    </source>
</reference>
<feature type="binding site" evidence="2">
    <location>
        <position position="349"/>
    </location>
    <ligand>
        <name>Mn(2+)</name>
        <dbReference type="ChEBI" id="CHEBI:29035"/>
        <label>2</label>
    </ligand>
</feature>
<dbReference type="SUPFAM" id="SSF55031">
    <property type="entry name" value="Bacterial exopeptidase dimerisation domain"/>
    <property type="match status" value="1"/>
</dbReference>
<dbReference type="Proteomes" id="UP000523087">
    <property type="component" value="Unassembled WGS sequence"/>
</dbReference>
<keyword evidence="2" id="KW-0479">Metal-binding</keyword>
<dbReference type="AlphaFoldDB" id="A0A7V9Z6T6"/>
<dbReference type="Gene3D" id="3.40.630.10">
    <property type="entry name" value="Zn peptidases"/>
    <property type="match status" value="1"/>
</dbReference>
<evidence type="ECO:0000313" key="5">
    <source>
        <dbReference type="Proteomes" id="UP000523087"/>
    </source>
</evidence>